<gene>
    <name evidence="3" type="ORF">QBC46DRAFT_385466</name>
</gene>
<dbReference type="InterPro" id="IPR050491">
    <property type="entry name" value="AmpC-like"/>
</dbReference>
<dbReference type="InterPro" id="IPR012338">
    <property type="entry name" value="Beta-lactam/transpept-like"/>
</dbReference>
<dbReference type="SUPFAM" id="SSF56601">
    <property type="entry name" value="beta-lactamase/transpeptidase-like"/>
    <property type="match status" value="1"/>
</dbReference>
<comment type="similarity">
    <text evidence="1">Belongs to the peptidase S12 family.</text>
</comment>
<protein>
    <submittedName>
        <fullName evidence="3">Beta-lactamase/transpeptidase-like protein</fullName>
    </submittedName>
</protein>
<comment type="caution">
    <text evidence="3">The sequence shown here is derived from an EMBL/GenBank/DDBJ whole genome shotgun (WGS) entry which is preliminary data.</text>
</comment>
<dbReference type="EMBL" id="MU853796">
    <property type="protein sequence ID" value="KAK3940467.1"/>
    <property type="molecule type" value="Genomic_DNA"/>
</dbReference>
<evidence type="ECO:0000313" key="4">
    <source>
        <dbReference type="Proteomes" id="UP001303473"/>
    </source>
</evidence>
<organism evidence="3 4">
    <name type="scientific">Diplogelasinospora grovesii</name>
    <dbReference type="NCBI Taxonomy" id="303347"/>
    <lineage>
        <taxon>Eukaryota</taxon>
        <taxon>Fungi</taxon>
        <taxon>Dikarya</taxon>
        <taxon>Ascomycota</taxon>
        <taxon>Pezizomycotina</taxon>
        <taxon>Sordariomycetes</taxon>
        <taxon>Sordariomycetidae</taxon>
        <taxon>Sordariales</taxon>
        <taxon>Diplogelasinosporaceae</taxon>
        <taxon>Diplogelasinospora</taxon>
    </lineage>
</organism>
<evidence type="ECO:0000259" key="2">
    <source>
        <dbReference type="Pfam" id="PF00144"/>
    </source>
</evidence>
<sequence length="844" mass="93734">MHGLSCPSSTMADSGVFVGPLLAEFRLPCTQWPGSMHDPDLNRIRGASERQYISTSKNNLSSPAPDKEKMNPKLSVKEVFDHTKKTIDELFMSYGSAAGSIGILKDGKRHFLNVGAKEALGISSAPEEGANDEHTAYLISSMTKPIIALAVGIMVSNRDYGVSLDTPVKDIITELKGKTFLRHARRELTIADLLDHRAEFIRCTNLWETPDGHIPWQTMDPVISLLKHLPPSEKFKRAEDFIHARNYSNEGFALAAAIIEKTTGMSWPKFVEEKVLDPLEMYETWPSMSDRQARGQNQHHRVLAPRAQGRPPQQMAGSYSVLADRTIRALQADYPDEGRLGYAKIHKHVGSKAYYPPTYTKVPRCKAGWARDGTCKSTPIGAAAGMLSSVDDLLKLYAVLLQVFGATDDSGKSGMPNVVGTDDDKQSLLLNRSRRELKQLLECDPVGQSPSLREVYRGMATVKEHIYDMMQADETCAYAAGWNTIGLPWSPEHVVEHAEKPHAVNQQRWPGADGDNARRFERAMKALGKNDIEASREWRFFQESNSGSTANTSSSALSKLDKGFRRDNNKQQPQQNLALYHGGNMVGATSFCMLLPTENMAVVVLCDTRGFFLDAANMTGMLLADCLFRGSLKNDVEARCKLAREMARHIAASYLHDVLAYNWELSNRYVEAQTVYTTEEMTALGKACSGTYQLTEHVFVEVLLVTGLRPPSGAAMLKIRLYGRGRAYVLRLADPSERFEDAISKGMITMCFAAHMDDALLATGVGGNNRLHAREFMVTFRTAAARGGKDDHQFPELVWDFERGRTGPDPQGHFTFRRVPGPLTKIAWGDWDESKPDASDCNFV</sequence>
<accession>A0AAN6NAZ5</accession>
<dbReference type="PANTHER" id="PTHR46825">
    <property type="entry name" value="D-ALANYL-D-ALANINE-CARBOXYPEPTIDASE/ENDOPEPTIDASE AMPH"/>
    <property type="match status" value="1"/>
</dbReference>
<name>A0AAN6NAZ5_9PEZI</name>
<proteinExistence type="inferred from homology"/>
<dbReference type="Pfam" id="PF00144">
    <property type="entry name" value="Beta-lactamase"/>
    <property type="match status" value="1"/>
</dbReference>
<evidence type="ECO:0000313" key="3">
    <source>
        <dbReference type="EMBL" id="KAK3940467.1"/>
    </source>
</evidence>
<dbReference type="PANTHER" id="PTHR46825:SF14">
    <property type="entry name" value="BETA-LACTAMASE-RELATED DOMAIN-CONTAINING PROTEIN"/>
    <property type="match status" value="1"/>
</dbReference>
<dbReference type="Proteomes" id="UP001303473">
    <property type="component" value="Unassembled WGS sequence"/>
</dbReference>
<dbReference type="Gene3D" id="3.40.710.10">
    <property type="entry name" value="DD-peptidase/beta-lactamase superfamily"/>
    <property type="match status" value="1"/>
</dbReference>
<reference evidence="4" key="1">
    <citation type="journal article" date="2023" name="Mol. Phylogenet. Evol.">
        <title>Genome-scale phylogeny and comparative genomics of the fungal order Sordariales.</title>
        <authorList>
            <person name="Hensen N."/>
            <person name="Bonometti L."/>
            <person name="Westerberg I."/>
            <person name="Brannstrom I.O."/>
            <person name="Guillou S."/>
            <person name="Cros-Aarteil S."/>
            <person name="Calhoun S."/>
            <person name="Haridas S."/>
            <person name="Kuo A."/>
            <person name="Mondo S."/>
            <person name="Pangilinan J."/>
            <person name="Riley R."/>
            <person name="LaButti K."/>
            <person name="Andreopoulos B."/>
            <person name="Lipzen A."/>
            <person name="Chen C."/>
            <person name="Yan M."/>
            <person name="Daum C."/>
            <person name="Ng V."/>
            <person name="Clum A."/>
            <person name="Steindorff A."/>
            <person name="Ohm R.A."/>
            <person name="Martin F."/>
            <person name="Silar P."/>
            <person name="Natvig D.O."/>
            <person name="Lalanne C."/>
            <person name="Gautier V."/>
            <person name="Ament-Velasquez S.L."/>
            <person name="Kruys A."/>
            <person name="Hutchinson M.I."/>
            <person name="Powell A.J."/>
            <person name="Barry K."/>
            <person name="Miller A.N."/>
            <person name="Grigoriev I.V."/>
            <person name="Debuchy R."/>
            <person name="Gladieux P."/>
            <person name="Hiltunen Thoren M."/>
            <person name="Johannesson H."/>
        </authorList>
    </citation>
    <scope>NUCLEOTIDE SEQUENCE [LARGE SCALE GENOMIC DNA]</scope>
    <source>
        <strain evidence="4">CBS 340.73</strain>
    </source>
</reference>
<dbReference type="AlphaFoldDB" id="A0AAN6NAZ5"/>
<dbReference type="InterPro" id="IPR001466">
    <property type="entry name" value="Beta-lactam-related"/>
</dbReference>
<feature type="domain" description="Beta-lactamase-related" evidence="2">
    <location>
        <begin position="86"/>
        <end position="411"/>
    </location>
</feature>
<evidence type="ECO:0000256" key="1">
    <source>
        <dbReference type="ARBA" id="ARBA00038215"/>
    </source>
</evidence>
<keyword evidence="4" id="KW-1185">Reference proteome</keyword>